<dbReference type="AlphaFoldDB" id="A0A7Y9IX82"/>
<dbReference type="EMBL" id="JACBYR010000001">
    <property type="protein sequence ID" value="NYE84663.1"/>
    <property type="molecule type" value="Genomic_DNA"/>
</dbReference>
<name>A0A7Y9IX82_9BURK</name>
<evidence type="ECO:0000313" key="2">
    <source>
        <dbReference type="Proteomes" id="UP000542125"/>
    </source>
</evidence>
<sequence>MVVESISSYLSDPDKTEAKWRPIVANFEKTLVSVNTLLADVKQEKGDFVLEPAYVKLQEMLNGRVTLLTRLKAMDAPTTAEEVALLKEINARYMTLVASTRKALAELNAYLKDQKK</sequence>
<dbReference type="Proteomes" id="UP000542125">
    <property type="component" value="Unassembled WGS sequence"/>
</dbReference>
<gene>
    <name evidence="1" type="ORF">FHW18_003934</name>
</gene>
<proteinExistence type="predicted"/>
<protein>
    <submittedName>
        <fullName evidence="1">Uncharacterized protein</fullName>
    </submittedName>
</protein>
<dbReference type="RefSeq" id="WP_179588328.1">
    <property type="nucleotide sequence ID" value="NZ_JACBYR010000001.1"/>
</dbReference>
<keyword evidence="2" id="KW-1185">Reference proteome</keyword>
<comment type="caution">
    <text evidence="1">The sequence shown here is derived from an EMBL/GenBank/DDBJ whole genome shotgun (WGS) entry which is preliminary data.</text>
</comment>
<reference evidence="1 2" key="1">
    <citation type="submission" date="2020-07" db="EMBL/GenBank/DDBJ databases">
        <title>Genomic Encyclopedia of Type Strains, Phase IV (KMG-V): Genome sequencing to study the core and pangenomes of soil and plant-associated prokaryotes.</title>
        <authorList>
            <person name="Whitman W."/>
        </authorList>
    </citation>
    <scope>NUCLEOTIDE SEQUENCE [LARGE SCALE GENOMIC DNA]</scope>
    <source>
        <strain evidence="1 2">SAS40</strain>
    </source>
</reference>
<organism evidence="1 2">
    <name type="scientific">Pigmentiphaga litoralis</name>
    <dbReference type="NCBI Taxonomy" id="516702"/>
    <lineage>
        <taxon>Bacteria</taxon>
        <taxon>Pseudomonadati</taxon>
        <taxon>Pseudomonadota</taxon>
        <taxon>Betaproteobacteria</taxon>
        <taxon>Burkholderiales</taxon>
        <taxon>Alcaligenaceae</taxon>
        <taxon>Pigmentiphaga</taxon>
    </lineage>
</organism>
<evidence type="ECO:0000313" key="1">
    <source>
        <dbReference type="EMBL" id="NYE84663.1"/>
    </source>
</evidence>
<accession>A0A7Y9IX82</accession>